<evidence type="ECO:0000313" key="1">
    <source>
        <dbReference type="EMBL" id="MCB8606587.1"/>
    </source>
</evidence>
<organism evidence="1 2">
    <name type="scientific">Veillonella nakazawae</name>
    <dbReference type="NCBI Taxonomy" id="2682456"/>
    <lineage>
        <taxon>Bacteria</taxon>
        <taxon>Bacillati</taxon>
        <taxon>Bacillota</taxon>
        <taxon>Negativicutes</taxon>
        <taxon>Veillonellales</taxon>
        <taxon>Veillonellaceae</taxon>
        <taxon>Veillonella</taxon>
    </lineage>
</organism>
<protein>
    <submittedName>
        <fullName evidence="1">Uncharacterized protein</fullName>
    </submittedName>
</protein>
<feature type="non-terminal residue" evidence="1">
    <location>
        <position position="1"/>
    </location>
</feature>
<dbReference type="RefSeq" id="WP_227283869.1">
    <property type="nucleotide sequence ID" value="NZ_JAJDLA010000103.1"/>
</dbReference>
<evidence type="ECO:0000313" key="2">
    <source>
        <dbReference type="Proteomes" id="UP001198010"/>
    </source>
</evidence>
<dbReference type="AlphaFoldDB" id="A0AB35HCA5"/>
<accession>A0AB35HCA5</accession>
<reference evidence="1" key="1">
    <citation type="submission" date="2021-10" db="EMBL/GenBank/DDBJ databases">
        <title>Collection of gut derived symbiotic bacterial strains cultured from healthy donors.</title>
        <authorList>
            <person name="Lin H."/>
            <person name="Littmann E."/>
            <person name="Kohout C."/>
            <person name="Pamer E.G."/>
        </authorList>
    </citation>
    <scope>NUCLEOTIDE SEQUENCE</scope>
    <source>
        <strain evidence="1">DFI.4.35</strain>
    </source>
</reference>
<comment type="caution">
    <text evidence="1">The sequence shown here is derived from an EMBL/GenBank/DDBJ whole genome shotgun (WGS) entry which is preliminary data.</text>
</comment>
<dbReference type="Proteomes" id="UP001198010">
    <property type="component" value="Unassembled WGS sequence"/>
</dbReference>
<gene>
    <name evidence="1" type="ORF">LJD63_10030</name>
</gene>
<name>A0AB35HCA5_9FIRM</name>
<proteinExistence type="predicted"/>
<sequence length="79" mass="9157">KDYPEVGNYEMHFIYGNEVATIKVIVKDTTKPKIKAPTSIDIFQYTDLSTFNFDELLESMDYNDVKDWIVNTSKVDVNT</sequence>
<dbReference type="EMBL" id="JAJDLA010000103">
    <property type="protein sequence ID" value="MCB8606587.1"/>
    <property type="molecule type" value="Genomic_DNA"/>
</dbReference>
<feature type="non-terminal residue" evidence="1">
    <location>
        <position position="79"/>
    </location>
</feature>